<dbReference type="Gene3D" id="3.40.640.10">
    <property type="entry name" value="Type I PLP-dependent aspartate aminotransferase-like (Major domain)"/>
    <property type="match status" value="1"/>
</dbReference>
<evidence type="ECO:0000313" key="4">
    <source>
        <dbReference type="EMBL" id="AAK80217.1"/>
    </source>
</evidence>
<proteinExistence type="inferred from homology"/>
<gene>
    <name evidence="4" type="ordered locus">CA_C2260</name>
</gene>
<dbReference type="PATRIC" id="fig|272562.8.peg.2460"/>
<feature type="modified residue" description="N6-(pyridoxal phosphate)lysine" evidence="2">
    <location>
        <position position="187"/>
    </location>
</feature>
<name>Q97GV5_CLOAB</name>
<dbReference type="CDD" id="cd00616">
    <property type="entry name" value="AHBA_syn"/>
    <property type="match status" value="1"/>
</dbReference>
<dbReference type="KEGG" id="cac:CA_C2260"/>
<dbReference type="InterPro" id="IPR015422">
    <property type="entry name" value="PyrdxlP-dep_Trfase_small"/>
</dbReference>
<organism evidence="4 5">
    <name type="scientific">Clostridium acetobutylicum (strain ATCC 824 / DSM 792 / JCM 1419 / IAM 19013 / LMG 5710 / NBRC 13948 / NRRL B-527 / VKM B-1787 / 2291 / W)</name>
    <dbReference type="NCBI Taxonomy" id="272562"/>
    <lineage>
        <taxon>Bacteria</taxon>
        <taxon>Bacillati</taxon>
        <taxon>Bacillota</taxon>
        <taxon>Clostridia</taxon>
        <taxon>Eubacteriales</taxon>
        <taxon>Clostridiaceae</taxon>
        <taxon>Clostridium</taxon>
    </lineage>
</organism>
<dbReference type="RefSeq" id="WP_010965558.1">
    <property type="nucleotide sequence ID" value="NC_003030.1"/>
</dbReference>
<dbReference type="GeneID" id="44998738"/>
<dbReference type="EMBL" id="AE001437">
    <property type="protein sequence ID" value="AAK80217.1"/>
    <property type="molecule type" value="Genomic_DNA"/>
</dbReference>
<dbReference type="GO" id="GO:0000271">
    <property type="term" value="P:polysaccharide biosynthetic process"/>
    <property type="evidence" value="ECO:0007669"/>
    <property type="project" value="TreeGrafter"/>
</dbReference>
<feature type="active site" description="Proton acceptor" evidence="1">
    <location>
        <position position="187"/>
    </location>
</feature>
<dbReference type="Gene3D" id="3.90.1150.10">
    <property type="entry name" value="Aspartate Aminotransferase, domain 1"/>
    <property type="match status" value="1"/>
</dbReference>
<evidence type="ECO:0000313" key="5">
    <source>
        <dbReference type="Proteomes" id="UP000000814"/>
    </source>
</evidence>
<dbReference type="GO" id="GO:0030170">
    <property type="term" value="F:pyridoxal phosphate binding"/>
    <property type="evidence" value="ECO:0007669"/>
    <property type="project" value="TreeGrafter"/>
</dbReference>
<dbReference type="Pfam" id="PF01041">
    <property type="entry name" value="DegT_DnrJ_EryC1"/>
    <property type="match status" value="1"/>
</dbReference>
<reference evidence="4 5" key="1">
    <citation type="journal article" date="2001" name="J. Bacteriol.">
        <title>Genome sequence and comparative analysis of the solvent-producing bacterium Clostridium acetobutylicum.</title>
        <authorList>
            <person name="Nolling J."/>
            <person name="Breton G."/>
            <person name="Omelchenko M.V."/>
            <person name="Makarova K.S."/>
            <person name="Zeng Q."/>
            <person name="Gibson R."/>
            <person name="Lee H.M."/>
            <person name="Dubois J."/>
            <person name="Qiu D."/>
            <person name="Hitti J."/>
            <person name="Wolf Y.I."/>
            <person name="Tatusov R.L."/>
            <person name="Sabathe F."/>
            <person name="Doucette-Stamm L."/>
            <person name="Soucaille P."/>
            <person name="Daly M.J."/>
            <person name="Bennett G.N."/>
            <person name="Koonin E.V."/>
            <person name="Smith D.R."/>
        </authorList>
    </citation>
    <scope>NUCLEOTIDE SEQUENCE [LARGE SCALE GENOMIC DNA]</scope>
    <source>
        <strain evidence="5">ATCC 824 / DSM 792 / JCM 1419 / LMG 5710 / VKM B-1787</strain>
    </source>
</reference>
<dbReference type="PIRSF" id="PIRSF000390">
    <property type="entry name" value="PLP_StrS"/>
    <property type="match status" value="1"/>
</dbReference>
<dbReference type="PANTHER" id="PTHR30244:SF34">
    <property type="entry name" value="DTDP-4-AMINO-4,6-DIDEOXYGALACTOSE TRANSAMINASE"/>
    <property type="match status" value="1"/>
</dbReference>
<dbReference type="OrthoDB" id="9810913at2"/>
<protein>
    <submittedName>
        <fullName evidence="4">Spore coat polysaccharide biosynthesis protein, Pyridoxal-dependent enzyme</fullName>
    </submittedName>
</protein>
<dbReference type="GO" id="GO:0008483">
    <property type="term" value="F:transaminase activity"/>
    <property type="evidence" value="ECO:0007669"/>
    <property type="project" value="TreeGrafter"/>
</dbReference>
<dbReference type="HOGENOM" id="CLU_033332_0_3_9"/>
<dbReference type="STRING" id="272562.CA_C2260"/>
<dbReference type="InterPro" id="IPR015421">
    <property type="entry name" value="PyrdxlP-dep_Trfase_major"/>
</dbReference>
<keyword evidence="5" id="KW-1185">Reference proteome</keyword>
<keyword evidence="2 3" id="KW-0663">Pyridoxal phosphate</keyword>
<evidence type="ECO:0000256" key="3">
    <source>
        <dbReference type="RuleBase" id="RU004508"/>
    </source>
</evidence>
<accession>Q97GV5</accession>
<dbReference type="Proteomes" id="UP000000814">
    <property type="component" value="Chromosome"/>
</dbReference>
<evidence type="ECO:0000256" key="2">
    <source>
        <dbReference type="PIRSR" id="PIRSR000390-2"/>
    </source>
</evidence>
<evidence type="ECO:0000256" key="1">
    <source>
        <dbReference type="PIRSR" id="PIRSR000390-1"/>
    </source>
</evidence>
<dbReference type="eggNOG" id="COG0399">
    <property type="taxonomic scope" value="Bacteria"/>
</dbReference>
<dbReference type="FunFam" id="3.90.1150.10:FF:000092">
    <property type="entry name" value="Capsular polysaccharide biosynthesis protein"/>
    <property type="match status" value="1"/>
</dbReference>
<dbReference type="InterPro" id="IPR000653">
    <property type="entry name" value="DegT/StrS_aminotransferase"/>
</dbReference>
<sequence>MKKYNIPFSPPDLTEKEIENVIEVLKSGWITSGPKVFEFEKKVAEYCECEKAVAVSSATSALDLIMKVLNFAPPDEIITTTYTYASTSNTICHRGIKPIFVDLEKDSFLIDINKIKDAITEKTKAIVTVDIAGIPLDYDAIRNLLKEIHREDIILISDSSHAFGATYKGRKVGCQADFHVFSFHAVKNLTTAEGGAITFNNNHFNGKEDLYKEFKYTALNGQTKDALTKSKAGGWQYDILTDGLKCNMTDIHAAIGLVQLTRYEDMLKKRAYLTEIYTAALKDKSWAIIPFTKDTEKETSYHLYPLRIKDFTELQRNEVINILAEIGIPTNVHFTPLPMFTYYKTLGYSIKDYPNAYNQYANELTLPLYSSLSVDDAKCIVNEVINAIEKVKSK</sequence>
<dbReference type="PANTHER" id="PTHR30244">
    <property type="entry name" value="TRANSAMINASE"/>
    <property type="match status" value="1"/>
</dbReference>
<dbReference type="AlphaFoldDB" id="Q97GV5"/>
<dbReference type="InterPro" id="IPR015424">
    <property type="entry name" value="PyrdxlP-dep_Trfase"/>
</dbReference>
<dbReference type="PIR" id="F97178">
    <property type="entry name" value="F97178"/>
</dbReference>
<dbReference type="SUPFAM" id="SSF53383">
    <property type="entry name" value="PLP-dependent transferases"/>
    <property type="match status" value="1"/>
</dbReference>
<comment type="similarity">
    <text evidence="3">Belongs to the DegT/DnrJ/EryC1 family.</text>
</comment>